<comment type="caution">
    <text evidence="3">The sequence shown here is derived from an EMBL/GenBank/DDBJ whole genome shotgun (WGS) entry which is preliminary data.</text>
</comment>
<reference evidence="3 4" key="1">
    <citation type="submission" date="2017-05" db="EMBL/GenBank/DDBJ databases">
        <title>Vagococcus spp. assemblies.</title>
        <authorList>
            <person name="Gulvik C.A."/>
        </authorList>
    </citation>
    <scope>NUCLEOTIDE SEQUENCE [LARGE SCALE GENOMIC DNA]</scope>
    <source>
        <strain evidence="3 4">DSM 24756</strain>
    </source>
</reference>
<dbReference type="AlphaFoldDB" id="A0A430AJ62"/>
<dbReference type="InterPro" id="IPR029069">
    <property type="entry name" value="HotDog_dom_sf"/>
</dbReference>
<dbReference type="PANTHER" id="PTHR31793:SF27">
    <property type="entry name" value="NOVEL THIOESTERASE SUPERFAMILY DOMAIN AND SAPOSIN A-TYPE DOMAIN CONTAINING PROTEIN (0610012H03RIK)"/>
    <property type="match status" value="1"/>
</dbReference>
<name>A0A430AJ62_9ENTE</name>
<evidence type="ECO:0000313" key="4">
    <source>
        <dbReference type="Proteomes" id="UP000288669"/>
    </source>
</evidence>
<evidence type="ECO:0000313" key="3">
    <source>
        <dbReference type="EMBL" id="RSU08053.1"/>
    </source>
</evidence>
<gene>
    <name evidence="3" type="ORF">CBF30_02075</name>
</gene>
<dbReference type="InterPro" id="IPR006684">
    <property type="entry name" value="YbgC/YbaW"/>
</dbReference>
<dbReference type="PIRSF" id="PIRSF003230">
    <property type="entry name" value="YbgC"/>
    <property type="match status" value="1"/>
</dbReference>
<protein>
    <submittedName>
        <fullName evidence="3">Acyl-CoA thioester hydrolase</fullName>
    </submittedName>
</protein>
<dbReference type="NCBIfam" id="TIGR00051">
    <property type="entry name" value="YbgC/FadM family acyl-CoA thioesterase"/>
    <property type="match status" value="1"/>
</dbReference>
<evidence type="ECO:0000256" key="1">
    <source>
        <dbReference type="ARBA" id="ARBA00005953"/>
    </source>
</evidence>
<dbReference type="Pfam" id="PF13279">
    <property type="entry name" value="4HBT_2"/>
    <property type="match status" value="1"/>
</dbReference>
<keyword evidence="4" id="KW-1185">Reference proteome</keyword>
<comment type="similarity">
    <text evidence="1">Belongs to the 4-hydroxybenzoyl-CoA thioesterase family.</text>
</comment>
<accession>A0A430AJ62</accession>
<dbReference type="RefSeq" id="WP_126822273.1">
    <property type="nucleotide sequence ID" value="NZ_JBHLWU010000001.1"/>
</dbReference>
<dbReference type="OrthoDB" id="9800856at2"/>
<keyword evidence="2 3" id="KW-0378">Hydrolase</keyword>
<organism evidence="3 4">
    <name type="scientific">Vagococcus entomophilus</name>
    <dbReference type="NCBI Taxonomy" id="1160095"/>
    <lineage>
        <taxon>Bacteria</taxon>
        <taxon>Bacillati</taxon>
        <taxon>Bacillota</taxon>
        <taxon>Bacilli</taxon>
        <taxon>Lactobacillales</taxon>
        <taxon>Enterococcaceae</taxon>
        <taxon>Vagococcus</taxon>
    </lineage>
</organism>
<proteinExistence type="inferred from homology"/>
<dbReference type="Gene3D" id="3.10.129.10">
    <property type="entry name" value="Hotdog Thioesterase"/>
    <property type="match status" value="1"/>
</dbReference>
<sequence>MVQSLIPYTHLAQYYETDQMGIIHHSNYIRWFEEARSDLLDQLHFGYNVMEKKGVMIPVTEVTCTYKSMVHYNDSVYILPKITEFNGIRLTISYEIIDTNTKELRAQGTSSHCFLSRQQKIISIKKKHPEIFAIFEQILQQNLFFNN</sequence>
<evidence type="ECO:0000256" key="2">
    <source>
        <dbReference type="ARBA" id="ARBA00022801"/>
    </source>
</evidence>
<dbReference type="GO" id="GO:0047617">
    <property type="term" value="F:fatty acyl-CoA hydrolase activity"/>
    <property type="evidence" value="ECO:0007669"/>
    <property type="project" value="TreeGrafter"/>
</dbReference>
<dbReference type="Proteomes" id="UP000288669">
    <property type="component" value="Unassembled WGS sequence"/>
</dbReference>
<dbReference type="SUPFAM" id="SSF54637">
    <property type="entry name" value="Thioesterase/thiol ester dehydrase-isomerase"/>
    <property type="match status" value="1"/>
</dbReference>
<dbReference type="InterPro" id="IPR050563">
    <property type="entry name" value="4-hydroxybenzoyl-CoA_TE"/>
</dbReference>
<dbReference type="EMBL" id="NGJZ01000001">
    <property type="protein sequence ID" value="RSU08053.1"/>
    <property type="molecule type" value="Genomic_DNA"/>
</dbReference>
<dbReference type="CDD" id="cd00586">
    <property type="entry name" value="4HBT"/>
    <property type="match status" value="1"/>
</dbReference>
<dbReference type="PANTHER" id="PTHR31793">
    <property type="entry name" value="4-HYDROXYBENZOYL-COA THIOESTERASE FAMILY MEMBER"/>
    <property type="match status" value="1"/>
</dbReference>